<keyword evidence="9 13" id="KW-0249">Electron transport</keyword>
<gene>
    <name evidence="14" type="ORF">A9Z60_01840</name>
</gene>
<evidence type="ECO:0000256" key="2">
    <source>
        <dbReference type="ARBA" id="ARBA00009819"/>
    </source>
</evidence>
<dbReference type="EMBL" id="LZDN01000001">
    <property type="protein sequence ID" value="OBX52433.1"/>
    <property type="molecule type" value="Genomic_DNA"/>
</dbReference>
<dbReference type="GO" id="GO:0070069">
    <property type="term" value="C:cytochrome complex"/>
    <property type="evidence" value="ECO:0007669"/>
    <property type="project" value="UniProtKB-UniRule"/>
</dbReference>
<evidence type="ECO:0000256" key="12">
    <source>
        <dbReference type="ARBA" id="ARBA00023136"/>
    </source>
</evidence>
<evidence type="ECO:0000256" key="3">
    <source>
        <dbReference type="ARBA" id="ARBA00022448"/>
    </source>
</evidence>
<evidence type="ECO:0000256" key="1">
    <source>
        <dbReference type="ARBA" id="ARBA00004429"/>
    </source>
</evidence>
<dbReference type="PANTHER" id="PTHR30365:SF0">
    <property type="entry name" value="CYTOCHROME BD-I UBIQUINOL OXIDASE SUBUNIT 1"/>
    <property type="match status" value="1"/>
</dbReference>
<dbReference type="OrthoDB" id="9807042at2"/>
<dbReference type="Proteomes" id="UP000092671">
    <property type="component" value="Unassembled WGS sequence"/>
</dbReference>
<feature type="transmembrane region" description="Helical" evidence="13">
    <location>
        <begin position="129"/>
        <end position="148"/>
    </location>
</feature>
<evidence type="ECO:0000256" key="4">
    <source>
        <dbReference type="ARBA" id="ARBA00022475"/>
    </source>
</evidence>
<comment type="caution">
    <text evidence="14">The sequence shown here is derived from an EMBL/GenBank/DDBJ whole genome shotgun (WGS) entry which is preliminary data.</text>
</comment>
<dbReference type="GO" id="GO:0020037">
    <property type="term" value="F:heme binding"/>
    <property type="evidence" value="ECO:0007669"/>
    <property type="project" value="TreeGrafter"/>
</dbReference>
<keyword evidence="3 13" id="KW-0813">Transport</keyword>
<dbReference type="GO" id="GO:0019646">
    <property type="term" value="P:aerobic electron transport chain"/>
    <property type="evidence" value="ECO:0007669"/>
    <property type="project" value="InterPro"/>
</dbReference>
<dbReference type="PIRSF" id="PIRSF006446">
    <property type="entry name" value="Cyt_quinol_oxidase_1"/>
    <property type="match status" value="1"/>
</dbReference>
<sequence length="534" mass="59840">MITESLVDVSRLQFAVTALFHFLFIPLTLGMTWLLVIMESVYVITAKQIWKDMTRFWGKLFGINFALGVTTGITMEFQFGTNWAYYSHYVGDVFGAPLAIEGLMAFFLESTMVGLFFFGWERMSRVQHLITTILMALGTNLSALWILIANGWMQNPVGAEFNYQTMRMEMTSFTQILLNPDAQNKFVHTVSAGYVVGAMFVLSVSAWYLLKGRDVAFAKRSFHVAAAFGFASICSTIVLGDESGYSIGLAQQTKLATMEAMWETEPAPASFNIVALINEKEEKNDFAVHVPYAMGIIGTRSLDKKILGISDIKEINKERIVSGIFAVSALDEMRESMAVGQTVSSETLAQFEHHKNDLGFGLLLKKYTHDVTQTTPEMLAGATNDTIPRVTPMFWTFRIMVGLGFLMLVLFALSLFFTIKGNFMEKKWLLKFAVIMLPAPWIAAEAGWFVAEYGRQPWTVYGILPTHLSVSNIAMGHVIWSLIGFVVFYAILFIIEVYLMQKYVRLGPASLGTGRYFGEKTDKNTINPNDFNGV</sequence>
<feature type="transmembrane region" description="Helical" evidence="13">
    <location>
        <begin position="186"/>
        <end position="210"/>
    </location>
</feature>
<evidence type="ECO:0000256" key="11">
    <source>
        <dbReference type="ARBA" id="ARBA00023004"/>
    </source>
</evidence>
<dbReference type="InterPro" id="IPR002585">
    <property type="entry name" value="Cyt-d_ubiquinol_oxidase_su_1"/>
</dbReference>
<proteinExistence type="inferred from homology"/>
<dbReference type="RefSeq" id="WP_066891228.1">
    <property type="nucleotide sequence ID" value="NZ_LZDN01000001.1"/>
</dbReference>
<dbReference type="PANTHER" id="PTHR30365">
    <property type="entry name" value="CYTOCHROME D UBIQUINOL OXIDASE"/>
    <property type="match status" value="1"/>
</dbReference>
<name>A0A1B8PMZ7_MORNO</name>
<evidence type="ECO:0000256" key="10">
    <source>
        <dbReference type="ARBA" id="ARBA00022989"/>
    </source>
</evidence>
<evidence type="ECO:0000313" key="15">
    <source>
        <dbReference type="Proteomes" id="UP000092671"/>
    </source>
</evidence>
<feature type="transmembrane region" description="Helical" evidence="13">
    <location>
        <begin position="478"/>
        <end position="499"/>
    </location>
</feature>
<evidence type="ECO:0000256" key="8">
    <source>
        <dbReference type="ARBA" id="ARBA00022723"/>
    </source>
</evidence>
<dbReference type="GO" id="GO:0016682">
    <property type="term" value="F:oxidoreductase activity, acting on diphenols and related substances as donors, oxygen as acceptor"/>
    <property type="evidence" value="ECO:0007669"/>
    <property type="project" value="TreeGrafter"/>
</dbReference>
<protein>
    <submittedName>
        <fullName evidence="14">Cytochrome d terminal oxidase subunit 1</fullName>
    </submittedName>
</protein>
<evidence type="ECO:0000256" key="7">
    <source>
        <dbReference type="ARBA" id="ARBA00022692"/>
    </source>
</evidence>
<keyword evidence="8 13" id="KW-0479">Metal-binding</keyword>
<dbReference type="GO" id="GO:0046872">
    <property type="term" value="F:metal ion binding"/>
    <property type="evidence" value="ECO:0007669"/>
    <property type="project" value="UniProtKB-UniRule"/>
</dbReference>
<organism evidence="14 15">
    <name type="scientific">Moraxella nonliquefaciens</name>
    <dbReference type="NCBI Taxonomy" id="478"/>
    <lineage>
        <taxon>Bacteria</taxon>
        <taxon>Pseudomonadati</taxon>
        <taxon>Pseudomonadota</taxon>
        <taxon>Gammaproteobacteria</taxon>
        <taxon>Moraxellales</taxon>
        <taxon>Moraxellaceae</taxon>
        <taxon>Moraxella</taxon>
    </lineage>
</organism>
<dbReference type="Pfam" id="PF01654">
    <property type="entry name" value="Cyt_bd_oxida_I"/>
    <property type="match status" value="1"/>
</dbReference>
<feature type="transmembrane region" description="Helical" evidence="13">
    <location>
        <begin position="395"/>
        <end position="417"/>
    </location>
</feature>
<feature type="transmembrane region" description="Helical" evidence="13">
    <location>
        <begin position="20"/>
        <end position="44"/>
    </location>
</feature>
<accession>A0A1B8PMZ7</accession>
<keyword evidence="12 13" id="KW-0472">Membrane</keyword>
<evidence type="ECO:0000256" key="13">
    <source>
        <dbReference type="PIRNR" id="PIRNR006446"/>
    </source>
</evidence>
<dbReference type="AlphaFoldDB" id="A0A1B8PMZ7"/>
<feature type="transmembrane region" description="Helical" evidence="13">
    <location>
        <begin position="56"/>
        <end position="74"/>
    </location>
</feature>
<keyword evidence="5" id="KW-0997">Cell inner membrane</keyword>
<evidence type="ECO:0000313" key="14">
    <source>
        <dbReference type="EMBL" id="OBX52433.1"/>
    </source>
</evidence>
<feature type="transmembrane region" description="Helical" evidence="13">
    <location>
        <begin position="94"/>
        <end position="117"/>
    </location>
</feature>
<comment type="subcellular location">
    <subcellularLocation>
        <location evidence="1">Cell inner membrane</location>
        <topology evidence="1">Multi-pass membrane protein</topology>
    </subcellularLocation>
</comment>
<reference evidence="14 15" key="1">
    <citation type="submission" date="2016-06" db="EMBL/GenBank/DDBJ databases">
        <title>Draft genome of Moraxella nonliquefaciens CCUG 60284.</title>
        <authorList>
            <person name="Salva-Serra F."/>
            <person name="Engstrom-Jakobsson H."/>
            <person name="Thorell K."/>
            <person name="Gonzales-Siles L."/>
            <person name="Karlsson R."/>
            <person name="Boulund F."/>
            <person name="Engstrand L."/>
            <person name="Kristiansson E."/>
            <person name="Moore E."/>
        </authorList>
    </citation>
    <scope>NUCLEOTIDE SEQUENCE [LARGE SCALE GENOMIC DNA]</scope>
    <source>
        <strain evidence="14 15">CCUG 60284</strain>
    </source>
</reference>
<evidence type="ECO:0000256" key="5">
    <source>
        <dbReference type="ARBA" id="ARBA00022519"/>
    </source>
</evidence>
<keyword evidence="7 13" id="KW-0812">Transmembrane</keyword>
<dbReference type="GO" id="GO:0009055">
    <property type="term" value="F:electron transfer activity"/>
    <property type="evidence" value="ECO:0007669"/>
    <property type="project" value="UniProtKB-UniRule"/>
</dbReference>
<dbReference type="GO" id="GO:0005886">
    <property type="term" value="C:plasma membrane"/>
    <property type="evidence" value="ECO:0007669"/>
    <property type="project" value="UniProtKB-SubCell"/>
</dbReference>
<feature type="transmembrane region" description="Helical" evidence="13">
    <location>
        <begin position="222"/>
        <end position="240"/>
    </location>
</feature>
<keyword evidence="6 13" id="KW-0349">Heme</keyword>
<evidence type="ECO:0000256" key="6">
    <source>
        <dbReference type="ARBA" id="ARBA00022617"/>
    </source>
</evidence>
<keyword evidence="4 13" id="KW-1003">Cell membrane</keyword>
<evidence type="ECO:0000256" key="9">
    <source>
        <dbReference type="ARBA" id="ARBA00022982"/>
    </source>
</evidence>
<comment type="similarity">
    <text evidence="2 13">Belongs to the cytochrome ubiquinol oxidase subunit 1 family.</text>
</comment>
<keyword evidence="10 13" id="KW-1133">Transmembrane helix</keyword>
<feature type="transmembrane region" description="Helical" evidence="13">
    <location>
        <begin position="429"/>
        <end position="451"/>
    </location>
</feature>
<keyword evidence="11 13" id="KW-0408">Iron</keyword>